<dbReference type="AlphaFoldDB" id="A0A9N9X742"/>
<evidence type="ECO:0000313" key="1">
    <source>
        <dbReference type="EMBL" id="CAG9827458.1"/>
    </source>
</evidence>
<dbReference type="OrthoDB" id="6779200at2759"/>
<accession>A0A9N9X742</accession>
<sequence length="79" mass="9059">MEIPDEGTKKGPKPPRVFVTEVENINPLMALLDEEITGKYSIKDSTEEVKIQDDDGQTYSKIKKALNEKNTQYHTYKTK</sequence>
<protein>
    <submittedName>
        <fullName evidence="1">Uncharacterized protein</fullName>
    </submittedName>
</protein>
<dbReference type="Proteomes" id="UP001153709">
    <property type="component" value="Chromosome 1"/>
</dbReference>
<gene>
    <name evidence="1" type="ORF">DIABBA_LOCUS1452</name>
</gene>
<name>A0A9N9X742_DIABA</name>
<keyword evidence="2" id="KW-1185">Reference proteome</keyword>
<proteinExistence type="predicted"/>
<evidence type="ECO:0000313" key="2">
    <source>
        <dbReference type="Proteomes" id="UP001153709"/>
    </source>
</evidence>
<reference evidence="1" key="1">
    <citation type="submission" date="2022-01" db="EMBL/GenBank/DDBJ databases">
        <authorList>
            <person name="King R."/>
        </authorList>
    </citation>
    <scope>NUCLEOTIDE SEQUENCE</scope>
</reference>
<dbReference type="EMBL" id="OU898276">
    <property type="protein sequence ID" value="CAG9827458.1"/>
    <property type="molecule type" value="Genomic_DNA"/>
</dbReference>
<organism evidence="1 2">
    <name type="scientific">Diabrotica balteata</name>
    <name type="common">Banded cucumber beetle</name>
    <dbReference type="NCBI Taxonomy" id="107213"/>
    <lineage>
        <taxon>Eukaryota</taxon>
        <taxon>Metazoa</taxon>
        <taxon>Ecdysozoa</taxon>
        <taxon>Arthropoda</taxon>
        <taxon>Hexapoda</taxon>
        <taxon>Insecta</taxon>
        <taxon>Pterygota</taxon>
        <taxon>Neoptera</taxon>
        <taxon>Endopterygota</taxon>
        <taxon>Coleoptera</taxon>
        <taxon>Polyphaga</taxon>
        <taxon>Cucujiformia</taxon>
        <taxon>Chrysomeloidea</taxon>
        <taxon>Chrysomelidae</taxon>
        <taxon>Galerucinae</taxon>
        <taxon>Diabroticina</taxon>
        <taxon>Diabroticites</taxon>
        <taxon>Diabrotica</taxon>
    </lineage>
</organism>